<dbReference type="EMBL" id="CACVKT020001743">
    <property type="protein sequence ID" value="CAC5370942.1"/>
    <property type="molecule type" value="Genomic_DNA"/>
</dbReference>
<dbReference type="Proteomes" id="UP000507470">
    <property type="component" value="Unassembled WGS sequence"/>
</dbReference>
<organism evidence="2 3">
    <name type="scientific">Mytilus coruscus</name>
    <name type="common">Sea mussel</name>
    <dbReference type="NCBI Taxonomy" id="42192"/>
    <lineage>
        <taxon>Eukaryota</taxon>
        <taxon>Metazoa</taxon>
        <taxon>Spiralia</taxon>
        <taxon>Lophotrochozoa</taxon>
        <taxon>Mollusca</taxon>
        <taxon>Bivalvia</taxon>
        <taxon>Autobranchia</taxon>
        <taxon>Pteriomorphia</taxon>
        <taxon>Mytilida</taxon>
        <taxon>Mytiloidea</taxon>
        <taxon>Mytilidae</taxon>
        <taxon>Mytilinae</taxon>
        <taxon>Mytilus</taxon>
    </lineage>
</organism>
<sequence length="204" mass="23023">MEGNLVCQDMGGGYTACRKGEGYLQYHKEEDRSREGNLQYHREGNTYSITEKKRDSDSITGKGRNNRMTGTGILTVCQARGGVLTVSKGRILTVSHGMDRNNNMSRTGILTIDMEGVMYCMTERGYLQYDRKGDTYIMLRKGKDTYSRTGKGKDPQYHREVEGSYSITGNGDTYSMTGTGRGTYSMKRKGRDTDLQYHREGEGY</sequence>
<evidence type="ECO:0000313" key="2">
    <source>
        <dbReference type="EMBL" id="CAC5370942.1"/>
    </source>
</evidence>
<accession>A0A6J8AP80</accession>
<feature type="compositionally biased region" description="Basic and acidic residues" evidence="1">
    <location>
        <begin position="28"/>
        <end position="57"/>
    </location>
</feature>
<reference evidence="2 3" key="1">
    <citation type="submission" date="2020-06" db="EMBL/GenBank/DDBJ databases">
        <authorList>
            <person name="Li R."/>
            <person name="Bekaert M."/>
        </authorList>
    </citation>
    <scope>NUCLEOTIDE SEQUENCE [LARGE SCALE GENOMIC DNA]</scope>
    <source>
        <strain evidence="3">wild</strain>
    </source>
</reference>
<feature type="region of interest" description="Disordered" evidence="1">
    <location>
        <begin position="177"/>
        <end position="204"/>
    </location>
</feature>
<dbReference type="AlphaFoldDB" id="A0A6J8AP80"/>
<feature type="region of interest" description="Disordered" evidence="1">
    <location>
        <begin position="28"/>
        <end position="65"/>
    </location>
</feature>
<protein>
    <submittedName>
        <fullName evidence="2">Uncharacterized protein</fullName>
    </submittedName>
</protein>
<evidence type="ECO:0000256" key="1">
    <source>
        <dbReference type="SAM" id="MobiDB-lite"/>
    </source>
</evidence>
<feature type="compositionally biased region" description="Basic and acidic residues" evidence="1">
    <location>
        <begin position="191"/>
        <end position="204"/>
    </location>
</feature>
<proteinExistence type="predicted"/>
<keyword evidence="3" id="KW-1185">Reference proteome</keyword>
<gene>
    <name evidence="2" type="ORF">MCOR_9571</name>
</gene>
<evidence type="ECO:0000313" key="3">
    <source>
        <dbReference type="Proteomes" id="UP000507470"/>
    </source>
</evidence>
<name>A0A6J8AP80_MYTCO</name>